<dbReference type="EMBL" id="JACIJI010000001">
    <property type="protein sequence ID" value="MBB5717723.1"/>
    <property type="molecule type" value="Genomic_DNA"/>
</dbReference>
<evidence type="ECO:0000313" key="2">
    <source>
        <dbReference type="Proteomes" id="UP000554342"/>
    </source>
</evidence>
<name>A0A840YVQ7_9SPHN</name>
<gene>
    <name evidence="1" type="ORF">FHR23_000630</name>
</gene>
<proteinExistence type="predicted"/>
<protein>
    <submittedName>
        <fullName evidence="1">Uncharacterized protein</fullName>
    </submittedName>
</protein>
<dbReference type="Proteomes" id="UP000554342">
    <property type="component" value="Unassembled WGS sequence"/>
</dbReference>
<sequence>MGKGQTPSQMPYPSVRPLACHLPLQGRNLLLALRADLCIVAGRMRRGALRQLHG</sequence>
<dbReference type="AlphaFoldDB" id="A0A840YVQ7"/>
<reference evidence="1 2" key="1">
    <citation type="submission" date="2020-08" db="EMBL/GenBank/DDBJ databases">
        <title>Genomic Encyclopedia of Type Strains, Phase IV (KMG-IV): sequencing the most valuable type-strain genomes for metagenomic binning, comparative biology and taxonomic classification.</title>
        <authorList>
            <person name="Goeker M."/>
        </authorList>
    </citation>
    <scope>NUCLEOTIDE SEQUENCE [LARGE SCALE GENOMIC DNA]</scope>
    <source>
        <strain evidence="1 2">DSM 27203</strain>
    </source>
</reference>
<accession>A0A840YVQ7</accession>
<organism evidence="1 2">
    <name type="scientific">Stakelama sediminis</name>
    <dbReference type="NCBI Taxonomy" id="463200"/>
    <lineage>
        <taxon>Bacteria</taxon>
        <taxon>Pseudomonadati</taxon>
        <taxon>Pseudomonadota</taxon>
        <taxon>Alphaproteobacteria</taxon>
        <taxon>Sphingomonadales</taxon>
        <taxon>Sphingomonadaceae</taxon>
        <taxon>Stakelama</taxon>
    </lineage>
</organism>
<keyword evidence="2" id="KW-1185">Reference proteome</keyword>
<evidence type="ECO:0000313" key="1">
    <source>
        <dbReference type="EMBL" id="MBB5717723.1"/>
    </source>
</evidence>
<comment type="caution">
    <text evidence="1">The sequence shown here is derived from an EMBL/GenBank/DDBJ whole genome shotgun (WGS) entry which is preliminary data.</text>
</comment>